<gene>
    <name evidence="2" type="ordered locus">Mrub_1012</name>
    <name evidence="3" type="ORF">K649_04700</name>
</gene>
<evidence type="ECO:0000313" key="5">
    <source>
        <dbReference type="Proteomes" id="UP000013026"/>
    </source>
</evidence>
<protein>
    <recommendedName>
        <fullName evidence="6">Copper amine oxidase-like N-terminal domain-containing protein</fullName>
    </recommendedName>
</protein>
<keyword evidence="1" id="KW-0732">Signal</keyword>
<keyword evidence="4" id="KW-1185">Reference proteome</keyword>
<dbReference type="RefSeq" id="WP_013013296.1">
    <property type="nucleotide sequence ID" value="NC_013946.1"/>
</dbReference>
<evidence type="ECO:0000313" key="4">
    <source>
        <dbReference type="Proteomes" id="UP000006655"/>
    </source>
</evidence>
<dbReference type="Proteomes" id="UP000013026">
    <property type="component" value="Chromosome"/>
</dbReference>
<dbReference type="KEGG" id="mrb:Mrub_1012"/>
<dbReference type="Proteomes" id="UP000006655">
    <property type="component" value="Chromosome"/>
</dbReference>
<dbReference type="EMBL" id="CP001743">
    <property type="protein sequence ID" value="ADD27777.1"/>
    <property type="molecule type" value="Genomic_DNA"/>
</dbReference>
<reference evidence="3" key="2">
    <citation type="submission" date="2013-04" db="EMBL/GenBank/DDBJ databases">
        <title>Non-Hybrid, Finished Microbial Genome Assemblies from Long-Read SMRT Sequencing Data.</title>
        <authorList>
            <person name="Klammer A."/>
            <person name="Drake J."/>
            <person name="Heiner C."/>
            <person name="Clum A."/>
            <person name="Copeland A."/>
            <person name="Huddleston J."/>
            <person name="Eichler E."/>
            <person name="Turner S.W."/>
        </authorList>
    </citation>
    <scope>NUCLEOTIDE SEQUENCE</scope>
    <source>
        <strain evidence="3">DSM 1279</strain>
    </source>
</reference>
<reference evidence="2 4" key="1">
    <citation type="journal article" date="2010" name="Stand. Genomic Sci.">
        <title>Complete genome sequence of Meiothermus ruber type strain (21).</title>
        <authorList>
            <person name="Tindall B.J."/>
            <person name="Sikorski J."/>
            <person name="Lucas S."/>
            <person name="Goltsman E."/>
            <person name="Copeland A."/>
            <person name="Glavina Del Rio T."/>
            <person name="Nolan M."/>
            <person name="Tice H."/>
            <person name="Cheng J.F."/>
            <person name="Han C."/>
            <person name="Pitluck S."/>
            <person name="Liolios K."/>
            <person name="Ivanova N."/>
            <person name="Mavromatis K."/>
            <person name="Ovchinnikova G."/>
            <person name="Pati A."/>
            <person name="Fahnrich R."/>
            <person name="Goodwin L."/>
            <person name="Chen A."/>
            <person name="Palaniappan K."/>
            <person name="Land M."/>
            <person name="Hauser L."/>
            <person name="Chang Y.J."/>
            <person name="Jeffries C.D."/>
            <person name="Rohde M."/>
            <person name="Goker M."/>
            <person name="Woyke T."/>
            <person name="Bristow J."/>
            <person name="Eisen J.A."/>
            <person name="Markowitz V."/>
            <person name="Hugenholtz P."/>
            <person name="Kyrpides N.C."/>
            <person name="Klenk H.P."/>
            <person name="Lapidus A."/>
        </authorList>
    </citation>
    <scope>NUCLEOTIDE SEQUENCE [LARGE SCALE GENOMIC DNA]</scope>
    <source>
        <strain evidence="4">ATCC 35948 / DSM 1279 / VKM B-1258 / 21</strain>
        <strain evidence="2">DSM 1279</strain>
    </source>
</reference>
<dbReference type="AlphaFoldDB" id="D3PQP4"/>
<feature type="chain" id="PRO_5044729745" description="Copper amine oxidase-like N-terminal domain-containing protein" evidence="1">
    <location>
        <begin position="19"/>
        <end position="207"/>
    </location>
</feature>
<evidence type="ECO:0008006" key="6">
    <source>
        <dbReference type="Google" id="ProtNLM"/>
    </source>
</evidence>
<evidence type="ECO:0000256" key="1">
    <source>
        <dbReference type="SAM" id="SignalP"/>
    </source>
</evidence>
<organism evidence="3 5">
    <name type="scientific">Meiothermus ruber (strain ATCC 35948 / DSM 1279 / VKM B-1258 / 21)</name>
    <name type="common">Thermus ruber</name>
    <dbReference type="NCBI Taxonomy" id="504728"/>
    <lineage>
        <taxon>Bacteria</taxon>
        <taxon>Thermotogati</taxon>
        <taxon>Deinococcota</taxon>
        <taxon>Deinococci</taxon>
        <taxon>Thermales</taxon>
        <taxon>Thermaceae</taxon>
        <taxon>Meiothermus</taxon>
    </lineage>
</organism>
<proteinExistence type="predicted"/>
<dbReference type="EMBL" id="CP005385">
    <property type="protein sequence ID" value="AGK04242.1"/>
    <property type="molecule type" value="Genomic_DNA"/>
</dbReference>
<dbReference type="OrthoDB" id="25787at2"/>
<name>D3PQP4_MEIRD</name>
<feature type="signal peptide" evidence="1">
    <location>
        <begin position="1"/>
        <end position="18"/>
    </location>
</feature>
<evidence type="ECO:0000313" key="3">
    <source>
        <dbReference type="EMBL" id="AGK04242.1"/>
    </source>
</evidence>
<reference evidence="3 5" key="3">
    <citation type="submission" date="2013-04" db="EMBL/GenBank/DDBJ databases">
        <authorList>
            <person name="Chin J."/>
            <person name="Alexander D.H."/>
            <person name="Marks P."/>
            <person name="Korlach J."/>
            <person name="Clum A."/>
            <person name="Copeland A."/>
        </authorList>
    </citation>
    <scope>NUCLEOTIDE SEQUENCE [LARGE SCALE GENOMIC DNA]</scope>
    <source>
        <strain evidence="5">ATCC 35948 / DSM 1279 / VKM B-1258 / 21</strain>
        <strain evidence="3">DSM 1279</strain>
    </source>
</reference>
<sequence length="207" mass="21549">MNKLLVGMGIFLSTLVLAQAAQRTYRLVVNGQAQATPAIVVNGKTYVPLEALQKAGAQASLQGDELRVQFIPVGAAAGPAARGQKGRVALQRHLAAAGAGCSARHQPLLRLGAGVCGAGGGAQPDQRQNLAGFDSFQLLDSQDNKLVAASFGEQYTDIPQADGVVINLRFGPNPKLEAIGAPDKLLVNFRPSGGRPALKGFRVFLAE</sequence>
<evidence type="ECO:0000313" key="2">
    <source>
        <dbReference type="EMBL" id="ADD27777.1"/>
    </source>
</evidence>
<dbReference type="PATRIC" id="fig|504728.9.peg.970"/>
<accession>D3PQP4</accession>
<dbReference type="KEGG" id="mre:K649_04700"/>